<organism evidence="1 2">
    <name type="scientific">Urechidicola vernalis</name>
    <dbReference type="NCBI Taxonomy" id="3075600"/>
    <lineage>
        <taxon>Bacteria</taxon>
        <taxon>Pseudomonadati</taxon>
        <taxon>Bacteroidota</taxon>
        <taxon>Flavobacteriia</taxon>
        <taxon>Flavobacteriales</taxon>
        <taxon>Flavobacteriaceae</taxon>
        <taxon>Urechidicola</taxon>
    </lineage>
</organism>
<dbReference type="EMBL" id="JAVRHV010000002">
    <property type="protein sequence ID" value="MDT0552737.1"/>
    <property type="molecule type" value="Genomic_DNA"/>
</dbReference>
<comment type="caution">
    <text evidence="1">The sequence shown here is derived from an EMBL/GenBank/DDBJ whole genome shotgun (WGS) entry which is preliminary data.</text>
</comment>
<evidence type="ECO:0000313" key="1">
    <source>
        <dbReference type="EMBL" id="MDT0552737.1"/>
    </source>
</evidence>
<protein>
    <submittedName>
        <fullName evidence="1">Uncharacterized protein</fullName>
    </submittedName>
</protein>
<name>A0ABU2Y4V4_9FLAO</name>
<keyword evidence="2" id="KW-1185">Reference proteome</keyword>
<evidence type="ECO:0000313" key="2">
    <source>
        <dbReference type="Proteomes" id="UP001252186"/>
    </source>
</evidence>
<accession>A0ABU2Y4V4</accession>
<reference evidence="1 2" key="1">
    <citation type="submission" date="2023-09" db="EMBL/GenBank/DDBJ databases">
        <authorList>
            <person name="Rey-Velasco X."/>
        </authorList>
    </citation>
    <scope>NUCLEOTIDE SEQUENCE [LARGE SCALE GENOMIC DNA]</scope>
    <source>
        <strain evidence="1 2">P050</strain>
    </source>
</reference>
<dbReference type="Proteomes" id="UP001252186">
    <property type="component" value="Unassembled WGS sequence"/>
</dbReference>
<sequence>MNIKAILSPNSEFDRKQELNKLLYEDISESEKEILKQCKTQDDESIGLIGCILKDNSLENKARLLIASKNIYHESLSKIADGLLENEDLGSLTESIVNRFIREQNELTEVEDKIYFMLMNILKDDQL</sequence>
<dbReference type="RefSeq" id="WP_311592671.1">
    <property type="nucleotide sequence ID" value="NZ_JAVRHV010000002.1"/>
</dbReference>
<proteinExistence type="predicted"/>
<gene>
    <name evidence="1" type="ORF">RM519_05720</name>
</gene>